<dbReference type="STRING" id="2903.R1BKP9"/>
<dbReference type="PROSITE" id="PS50011">
    <property type="entry name" value="PROTEIN_KINASE_DOM"/>
    <property type="match status" value="1"/>
</dbReference>
<dbReference type="eggNOG" id="KOG0032">
    <property type="taxonomic scope" value="Eukaryota"/>
</dbReference>
<comment type="similarity">
    <text evidence="10">Belongs to the protein kinase superfamily.</text>
</comment>
<reference evidence="14" key="1">
    <citation type="journal article" date="2013" name="Nature">
        <title>Pan genome of the phytoplankton Emiliania underpins its global distribution.</title>
        <authorList>
            <person name="Read B.A."/>
            <person name="Kegel J."/>
            <person name="Klute M.J."/>
            <person name="Kuo A."/>
            <person name="Lefebvre S.C."/>
            <person name="Maumus F."/>
            <person name="Mayer C."/>
            <person name="Miller J."/>
            <person name="Monier A."/>
            <person name="Salamov A."/>
            <person name="Young J."/>
            <person name="Aguilar M."/>
            <person name="Claverie J.M."/>
            <person name="Frickenhaus S."/>
            <person name="Gonzalez K."/>
            <person name="Herman E.K."/>
            <person name="Lin Y.C."/>
            <person name="Napier J."/>
            <person name="Ogata H."/>
            <person name="Sarno A.F."/>
            <person name="Shmutz J."/>
            <person name="Schroeder D."/>
            <person name="de Vargas C."/>
            <person name="Verret F."/>
            <person name="von Dassow P."/>
            <person name="Valentin K."/>
            <person name="Van de Peer Y."/>
            <person name="Wheeler G."/>
            <person name="Dacks J.B."/>
            <person name="Delwiche C.F."/>
            <person name="Dyhrman S.T."/>
            <person name="Glockner G."/>
            <person name="John U."/>
            <person name="Richards T."/>
            <person name="Worden A.Z."/>
            <person name="Zhang X."/>
            <person name="Grigoriev I.V."/>
            <person name="Allen A.E."/>
            <person name="Bidle K."/>
            <person name="Borodovsky M."/>
            <person name="Bowler C."/>
            <person name="Brownlee C."/>
            <person name="Cock J.M."/>
            <person name="Elias M."/>
            <person name="Gladyshev V.N."/>
            <person name="Groth M."/>
            <person name="Guda C."/>
            <person name="Hadaegh A."/>
            <person name="Iglesias-Rodriguez M.D."/>
            <person name="Jenkins J."/>
            <person name="Jones B.M."/>
            <person name="Lawson T."/>
            <person name="Leese F."/>
            <person name="Lindquist E."/>
            <person name="Lobanov A."/>
            <person name="Lomsadze A."/>
            <person name="Malik S.B."/>
            <person name="Marsh M.E."/>
            <person name="Mackinder L."/>
            <person name="Mock T."/>
            <person name="Mueller-Roeber B."/>
            <person name="Pagarete A."/>
            <person name="Parker M."/>
            <person name="Probert I."/>
            <person name="Quesneville H."/>
            <person name="Raines C."/>
            <person name="Rensing S.A."/>
            <person name="Riano-Pachon D.M."/>
            <person name="Richier S."/>
            <person name="Rokitta S."/>
            <person name="Shiraiwa Y."/>
            <person name="Soanes D.M."/>
            <person name="van der Giezen M."/>
            <person name="Wahlund T.M."/>
            <person name="Williams B."/>
            <person name="Wilson W."/>
            <person name="Wolfe G."/>
            <person name="Wurch L.L."/>
        </authorList>
    </citation>
    <scope>NUCLEOTIDE SEQUENCE</scope>
</reference>
<dbReference type="HOGENOM" id="CLU_1071316_0_0_1"/>
<dbReference type="Pfam" id="PF00069">
    <property type="entry name" value="Pkinase"/>
    <property type="match status" value="1"/>
</dbReference>
<feature type="active site" description="Proton acceptor" evidence="6">
    <location>
        <position position="150"/>
    </location>
</feature>
<feature type="region of interest" description="Disordered" evidence="11">
    <location>
        <begin position="215"/>
        <end position="235"/>
    </location>
</feature>
<dbReference type="EnsemblProtists" id="EOD10047">
    <property type="protein sequence ID" value="EOD10047"/>
    <property type="gene ID" value="EMIHUDRAFT_452786"/>
</dbReference>
<evidence type="ECO:0000256" key="8">
    <source>
        <dbReference type="PIRSR" id="PIRSR630616-3"/>
    </source>
</evidence>
<sequence>MSAISMRSSSTLESVSPSRRLDATYELLETRLGRGQFAEVRLALRKGRLNERVAVKLLPRVKVPEAKLARELEVLRAVSELRHPALVTLLDAYQTPSELQLVLQLLPRGSLLDLVVERRRPLPEPEARTIVRQVASGLAALHRAGIVHRDVKLQNVLLDEDGQCRSPRIDSPCGTPGFIAPEMLGESGYDFAADVWALGVVAYVLLTGRPPFDIPPAPDSPTAEGGGSASLGLLA</sequence>
<evidence type="ECO:0000256" key="5">
    <source>
        <dbReference type="ARBA" id="ARBA00022840"/>
    </source>
</evidence>
<dbReference type="InterPro" id="IPR017441">
    <property type="entry name" value="Protein_kinase_ATP_BS"/>
</dbReference>
<dbReference type="InterPro" id="IPR000719">
    <property type="entry name" value="Prot_kinase_dom"/>
</dbReference>
<keyword evidence="4" id="KW-0418">Kinase</keyword>
<evidence type="ECO:0000313" key="14">
    <source>
        <dbReference type="Proteomes" id="UP000013827"/>
    </source>
</evidence>
<evidence type="ECO:0000256" key="3">
    <source>
        <dbReference type="ARBA" id="ARBA00022741"/>
    </source>
</evidence>
<dbReference type="AlphaFoldDB" id="A0A0D3IFL2"/>
<dbReference type="SMART" id="SM00220">
    <property type="entry name" value="S_TKc"/>
    <property type="match status" value="1"/>
</dbReference>
<dbReference type="Gene3D" id="1.10.510.10">
    <property type="entry name" value="Transferase(Phosphotransferase) domain 1"/>
    <property type="match status" value="1"/>
</dbReference>
<protein>
    <recommendedName>
        <fullName evidence="12">Protein kinase domain-containing protein</fullName>
    </recommendedName>
</protein>
<dbReference type="PANTHER" id="PTHR24350">
    <property type="entry name" value="SERINE/THREONINE-PROTEIN KINASE IAL-RELATED"/>
    <property type="match status" value="1"/>
</dbReference>
<proteinExistence type="inferred from homology"/>
<dbReference type="PROSITE" id="PS00107">
    <property type="entry name" value="PROTEIN_KINASE_ATP"/>
    <property type="match status" value="1"/>
</dbReference>
<evidence type="ECO:0000256" key="1">
    <source>
        <dbReference type="ARBA" id="ARBA00022527"/>
    </source>
</evidence>
<accession>A0A0D3IFL2</accession>
<dbReference type="KEGG" id="ehx:EMIHUDRAFT_452786"/>
<dbReference type="GO" id="GO:0005524">
    <property type="term" value="F:ATP binding"/>
    <property type="evidence" value="ECO:0007669"/>
    <property type="project" value="UniProtKB-UniRule"/>
</dbReference>
<keyword evidence="5 7" id="KW-0067">ATP-binding</keyword>
<dbReference type="GO" id="GO:0004674">
    <property type="term" value="F:protein serine/threonine kinase activity"/>
    <property type="evidence" value="ECO:0007669"/>
    <property type="project" value="UniProtKB-KW"/>
</dbReference>
<reference evidence="13" key="2">
    <citation type="submission" date="2024-10" db="UniProtKB">
        <authorList>
            <consortium name="EnsemblProtists"/>
        </authorList>
    </citation>
    <scope>IDENTIFICATION</scope>
</reference>
<dbReference type="PaxDb" id="2903-EOD10047"/>
<keyword evidence="2" id="KW-0808">Transferase</keyword>
<evidence type="ECO:0000256" key="7">
    <source>
        <dbReference type="PIRSR" id="PIRSR630616-2"/>
    </source>
</evidence>
<dbReference type="OMA" id="FAQVRIC"/>
<organism evidence="13 14">
    <name type="scientific">Emiliania huxleyi (strain CCMP1516)</name>
    <dbReference type="NCBI Taxonomy" id="280463"/>
    <lineage>
        <taxon>Eukaryota</taxon>
        <taxon>Haptista</taxon>
        <taxon>Haptophyta</taxon>
        <taxon>Prymnesiophyceae</taxon>
        <taxon>Isochrysidales</taxon>
        <taxon>Noelaerhabdaceae</taxon>
        <taxon>Emiliania</taxon>
    </lineage>
</organism>
<dbReference type="RefSeq" id="XP_005762476.1">
    <property type="nucleotide sequence ID" value="XM_005762419.1"/>
</dbReference>
<keyword evidence="3 7" id="KW-0547">Nucleotide-binding</keyword>
<dbReference type="PROSITE" id="PS00108">
    <property type="entry name" value="PROTEIN_KINASE_ST"/>
    <property type="match status" value="1"/>
</dbReference>
<evidence type="ECO:0000256" key="10">
    <source>
        <dbReference type="RuleBase" id="RU000304"/>
    </source>
</evidence>
<evidence type="ECO:0000259" key="12">
    <source>
        <dbReference type="PROSITE" id="PS50011"/>
    </source>
</evidence>
<dbReference type="GeneID" id="17256192"/>
<dbReference type="InterPro" id="IPR030616">
    <property type="entry name" value="Aur-like"/>
</dbReference>
<evidence type="ECO:0000256" key="11">
    <source>
        <dbReference type="SAM" id="MobiDB-lite"/>
    </source>
</evidence>
<evidence type="ECO:0000256" key="2">
    <source>
        <dbReference type="ARBA" id="ARBA00022679"/>
    </source>
</evidence>
<keyword evidence="1 10" id="KW-0723">Serine/threonine-protein kinase</keyword>
<evidence type="ECO:0000256" key="4">
    <source>
        <dbReference type="ARBA" id="ARBA00022777"/>
    </source>
</evidence>
<evidence type="ECO:0000256" key="9">
    <source>
        <dbReference type="PROSITE-ProRule" id="PRU10141"/>
    </source>
</evidence>
<feature type="cross-link" description="Glycyl lysine isopeptide (Lys-Gly) (interchain with G-Cter in SUMO2)" evidence="8">
    <location>
        <position position="152"/>
    </location>
</feature>
<dbReference type="InterPro" id="IPR008271">
    <property type="entry name" value="Ser/Thr_kinase_AS"/>
</dbReference>
<name>A0A0D3IFL2_EMIH1</name>
<evidence type="ECO:0000313" key="13">
    <source>
        <dbReference type="EnsemblProtists" id="EOD10047"/>
    </source>
</evidence>
<dbReference type="Proteomes" id="UP000013827">
    <property type="component" value="Unassembled WGS sequence"/>
</dbReference>
<keyword evidence="14" id="KW-1185">Reference proteome</keyword>
<feature type="binding site" evidence="7 9">
    <location>
        <position position="56"/>
    </location>
    <ligand>
        <name>ATP</name>
        <dbReference type="ChEBI" id="CHEBI:30616"/>
    </ligand>
</feature>
<dbReference type="InterPro" id="IPR011009">
    <property type="entry name" value="Kinase-like_dom_sf"/>
</dbReference>
<evidence type="ECO:0000256" key="6">
    <source>
        <dbReference type="PIRSR" id="PIRSR630616-1"/>
    </source>
</evidence>
<feature type="domain" description="Protein kinase" evidence="12">
    <location>
        <begin position="26"/>
        <end position="235"/>
    </location>
</feature>
<dbReference type="SUPFAM" id="SSF56112">
    <property type="entry name" value="Protein kinase-like (PK-like)"/>
    <property type="match status" value="1"/>
</dbReference>